<dbReference type="VEuPathDB" id="TriTrypDB:Tb1125.1.220"/>
<dbReference type="InterPro" id="IPR046835">
    <property type="entry name" value="RHS_N"/>
</dbReference>
<gene>
    <name evidence="5" type="primary">RHS1</name>
</gene>
<dbReference type="InterPro" id="IPR046836">
    <property type="entry name" value="RHS_C"/>
</dbReference>
<dbReference type="InterPro" id="IPR006518">
    <property type="entry name" value="Trypano_RHS"/>
</dbReference>
<proteinExistence type="predicted"/>
<dbReference type="Pfam" id="PF20445">
    <property type="entry name" value="RHS_N"/>
    <property type="match status" value="1"/>
</dbReference>
<evidence type="ECO:0000313" key="5">
    <source>
        <dbReference type="EMBL" id="AAL14358.1"/>
    </source>
</evidence>
<dbReference type="Pfam" id="PF24466">
    <property type="entry name" value="DUF7578"/>
    <property type="match status" value="1"/>
</dbReference>
<dbReference type="PANTHER" id="PTHR33129:SF3">
    <property type="entry name" value="HOT SPOT (RHS) PROTEIN, PUTATIVE-RELATED"/>
    <property type="match status" value="1"/>
</dbReference>
<dbReference type="EMBL" id="AY046893">
    <property type="protein sequence ID" value="AAL14358.1"/>
    <property type="molecule type" value="Genomic_DNA"/>
</dbReference>
<evidence type="ECO:0000256" key="1">
    <source>
        <dbReference type="SAM" id="MobiDB-lite"/>
    </source>
</evidence>
<name>Q8T9M3_9TRYP</name>
<dbReference type="InterPro" id="IPR056000">
    <property type="entry name" value="DUF7578"/>
</dbReference>
<feature type="region of interest" description="Disordered" evidence="1">
    <location>
        <begin position="1"/>
        <end position="55"/>
    </location>
</feature>
<dbReference type="VEuPathDB" id="TriTrypDB:Tbg972.5.150"/>
<feature type="compositionally biased region" description="Low complexity" evidence="1">
    <location>
        <begin position="36"/>
        <end position="47"/>
    </location>
</feature>
<dbReference type="PANTHER" id="PTHR33129">
    <property type="entry name" value="PROTEIN KINASE DOMAIN-CONTAINING PROTEIN-RELATED"/>
    <property type="match status" value="1"/>
</dbReference>
<feature type="domain" description="DUF7578" evidence="4">
    <location>
        <begin position="81"/>
        <end position="142"/>
    </location>
</feature>
<feature type="domain" description="Retrotransposon hot spot protein N-terminal" evidence="3">
    <location>
        <begin position="213"/>
        <end position="335"/>
    </location>
</feature>
<dbReference type="Pfam" id="PF07999">
    <property type="entry name" value="RHSP"/>
    <property type="match status" value="1"/>
</dbReference>
<dbReference type="InterPro" id="IPR052980">
    <property type="entry name" value="Crinkler_effector"/>
</dbReference>
<organism evidence="5">
    <name type="scientific">Trypanosoma brucei</name>
    <dbReference type="NCBI Taxonomy" id="5691"/>
    <lineage>
        <taxon>Eukaryota</taxon>
        <taxon>Discoba</taxon>
        <taxon>Euglenozoa</taxon>
        <taxon>Kinetoplastea</taxon>
        <taxon>Metakinetoplastina</taxon>
        <taxon>Trypanosomatida</taxon>
        <taxon>Trypanosomatidae</taxon>
        <taxon>Trypanosoma</taxon>
    </lineage>
</organism>
<evidence type="ECO:0000259" key="2">
    <source>
        <dbReference type="Pfam" id="PF07999"/>
    </source>
</evidence>
<dbReference type="NCBIfam" id="TIGR01631">
    <property type="entry name" value="Trypano_RHS"/>
    <property type="match status" value="1"/>
</dbReference>
<dbReference type="AlphaFoldDB" id="Q8T9M3"/>
<evidence type="ECO:0000259" key="3">
    <source>
        <dbReference type="Pfam" id="PF20445"/>
    </source>
</evidence>
<accession>Q8T9M3</accession>
<feature type="domain" description="Retrotransposon hot spot protein,C-terminal" evidence="2">
    <location>
        <begin position="342"/>
        <end position="655"/>
    </location>
</feature>
<dbReference type="VEuPathDB" id="TriTrypDB:Tb927.2.370"/>
<sequence length="841" mass="96170">MSRANSPAAPQGNNANQQVAGNFEGPMRRPRDENVPPAAAAAAQPPQIRQRTEGRPNWTMNSKVRDVLLEDYAVLQRYEVLRNMTVNDFIQKFVGGTFAVAEAENVRMPIFVQSPEDYILDAGILGRVLGLDEFEEYKELYNQFSEMKRKARYLDEKEIYYLRQWEEKGRGEIREFVGPMARGRLDGALAAAKEARERAAQTAGGAVELKGLYESVYNATWGYVESGHREEPLGMKVFDGRPLHMWTKEEVYVSHTPETMCKPLPRDGNLEIAVLTSQMGWPYTSCKANPNDYDINDKKGVEYVFNSDVYIRRETLRVWHKVEERLNKWLMGEVTVNPMFHVLIGTPGIGKSFSVGSLLLYKLLHYEASQLQIIIYVVEGEAYVFRKPKGDRAGYVTFYSNYKSAFTAVKQIIGESSGGEDIKGYVIFDVDKDHPAPVKPPADCAGIALSSPDVRQFHEWSKQNGATHIYINCDTLKDLEAIHISRWGKIAPAYKWSPPVVKEKIESEWQEIQARIRIVGPLLRHIVDSFWYKRQRELIREVIGKMRDDDMNDYAKIFQNAGMWQTDEVSHKLVRAVRVVDGDPLCDAYRCRPLSSYTGQAILDFLRPWRTKKYALISGMLSNRALAAYMFENSGIEALSHEDALIELARELQGLSLSEDQIPQSVLQVLQQPRLIGPSIVVPEDVPIVAGAEIEYMKLYKPQSRSFPVVDAFFFVENPKTFVGLQYTISGSHPCSTGGLFKMKRCLQSYFRRWDNFSNDMVWEIIYVQRVDDERITKPQCCSRTATDEQSKREERFWKREVRQFSVSLNERIIALYVECKEKLEEYDRNNGVNNGGGNNA</sequence>
<feature type="compositionally biased region" description="Low complexity" evidence="1">
    <location>
        <begin position="1"/>
        <end position="22"/>
    </location>
</feature>
<dbReference type="VEuPathDB" id="TriTrypDB:Tb427_000799600"/>
<protein>
    <submittedName>
        <fullName evidence="5">RHS1</fullName>
    </submittedName>
</protein>
<evidence type="ECO:0000259" key="4">
    <source>
        <dbReference type="Pfam" id="PF24466"/>
    </source>
</evidence>
<reference evidence="5" key="1">
    <citation type="journal article" date="2002" name="Eukaryot. Cell">
        <title>A new, expressed multigene family containing a hot spot for insertion of retroelements is associated with polymorphic subtelomeric regions of Trypanosoma brucei.</title>
        <authorList>
            <person name="Bringaud F."/>
            <person name="Biteau N."/>
            <person name="Melville S.E."/>
            <person name="Hez S."/>
            <person name="El-Sayed N.M."/>
            <person name="Leech V."/>
            <person name="Berriman M."/>
            <person name="Hall N."/>
            <person name="Donelson J.E."/>
            <person name="Baltz T."/>
        </authorList>
    </citation>
    <scope>NUCLEOTIDE SEQUENCE</scope>
    <source>
        <strain evidence="5">AnTat1</strain>
    </source>
</reference>